<sequence length="192" mass="22591">MNSGWTLETITSVREKADCRGWFMNYAVDLCHTEEDLDNLAIACALRFRTRTYLVAAPGERHKALPPTLFFYERVHTEARTSLDSSLDWPMGFWSRDPNDEMEPVDPTDVQSAGIRRQRITFRGISPDGEFVWVQQLEHWTFCVKVRVEVEYYRFTPDECLVLHEMQRWATPEDRANSRFELIEDDEVMDCD</sequence>
<evidence type="ECO:0000313" key="1">
    <source>
        <dbReference type="EMBL" id="TBU53410.1"/>
    </source>
</evidence>
<dbReference type="AlphaFoldDB" id="A0A4Q9PEQ5"/>
<organism evidence="1 2">
    <name type="scientific">Dichomitus squalens</name>
    <dbReference type="NCBI Taxonomy" id="114155"/>
    <lineage>
        <taxon>Eukaryota</taxon>
        <taxon>Fungi</taxon>
        <taxon>Dikarya</taxon>
        <taxon>Basidiomycota</taxon>
        <taxon>Agaricomycotina</taxon>
        <taxon>Agaricomycetes</taxon>
        <taxon>Polyporales</taxon>
        <taxon>Polyporaceae</taxon>
        <taxon>Dichomitus</taxon>
    </lineage>
</organism>
<name>A0A4Q9PEQ5_9APHY</name>
<keyword evidence="2" id="KW-1185">Reference proteome</keyword>
<proteinExistence type="predicted"/>
<dbReference type="Proteomes" id="UP000292082">
    <property type="component" value="Unassembled WGS sequence"/>
</dbReference>
<evidence type="ECO:0000313" key="2">
    <source>
        <dbReference type="Proteomes" id="UP000292082"/>
    </source>
</evidence>
<protein>
    <submittedName>
        <fullName evidence="1">Uncharacterized protein</fullName>
    </submittedName>
</protein>
<gene>
    <name evidence="1" type="ORF">BD310DRAFT_159087</name>
</gene>
<accession>A0A4Q9PEQ5</accession>
<dbReference type="EMBL" id="ML145215">
    <property type="protein sequence ID" value="TBU53410.1"/>
    <property type="molecule type" value="Genomic_DNA"/>
</dbReference>
<reference evidence="1 2" key="1">
    <citation type="submission" date="2019-01" db="EMBL/GenBank/DDBJ databases">
        <title>Draft genome sequences of three monokaryotic isolates of the white-rot basidiomycete fungus Dichomitus squalens.</title>
        <authorList>
            <consortium name="DOE Joint Genome Institute"/>
            <person name="Lopez S.C."/>
            <person name="Andreopoulos B."/>
            <person name="Pangilinan J."/>
            <person name="Lipzen A."/>
            <person name="Riley R."/>
            <person name="Ahrendt S."/>
            <person name="Ng V."/>
            <person name="Barry K."/>
            <person name="Daum C."/>
            <person name="Grigoriev I.V."/>
            <person name="Hilden K.S."/>
            <person name="Makela M.R."/>
            <person name="de Vries R.P."/>
        </authorList>
    </citation>
    <scope>NUCLEOTIDE SEQUENCE [LARGE SCALE GENOMIC DNA]</scope>
    <source>
        <strain evidence="1 2">CBS 464.89</strain>
    </source>
</reference>